<keyword evidence="12 24" id="KW-0812">Transmembrane</keyword>
<evidence type="ECO:0000256" key="23">
    <source>
        <dbReference type="ARBA" id="ARBA00030800"/>
    </source>
</evidence>
<accession>A0ABW0LUI2</accession>
<evidence type="ECO:0000256" key="7">
    <source>
        <dbReference type="ARBA" id="ARBA00022475"/>
    </source>
</evidence>
<dbReference type="Pfam" id="PF07730">
    <property type="entry name" value="HisKA_3"/>
    <property type="match status" value="1"/>
</dbReference>
<comment type="subcellular location">
    <subcellularLocation>
        <location evidence="4">Cell membrane</location>
        <topology evidence="4">Multi-pass membrane protein</topology>
    </subcellularLocation>
    <subcellularLocation>
        <location evidence="3">Cytoplasm</location>
    </subcellularLocation>
</comment>
<dbReference type="PROSITE" id="PS50109">
    <property type="entry name" value="HIS_KIN"/>
    <property type="match status" value="1"/>
</dbReference>
<dbReference type="InterPro" id="IPR004358">
    <property type="entry name" value="Sig_transdc_His_kin-like_C"/>
</dbReference>
<evidence type="ECO:0000256" key="10">
    <source>
        <dbReference type="ARBA" id="ARBA00022553"/>
    </source>
</evidence>
<comment type="function">
    <text evidence="22">Member of the two-component regulatory system NreB/NreC involved in the control of dissimilatory nitrate/nitrite reduction in response to oxygen. NreB functions as a direct oxygen sensor histidine kinase which is autophosphorylated, in the absence of oxygen, probably at the conserved histidine residue, and transfers its phosphate group probably to a conserved aspartate residue of NreC. NreB/NreC activates the expression of the nitrate (narGHJI) and nitrite (nir) reductase operons, as well as the putative nitrate transporter gene narT.</text>
</comment>
<dbReference type="PRINTS" id="PR00344">
    <property type="entry name" value="BCTRLSENSOR"/>
</dbReference>
<evidence type="ECO:0000256" key="1">
    <source>
        <dbReference type="ARBA" id="ARBA00000085"/>
    </source>
</evidence>
<keyword evidence="7" id="KW-1003">Cell membrane</keyword>
<dbReference type="Gene3D" id="6.10.340.10">
    <property type="match status" value="1"/>
</dbReference>
<dbReference type="PANTHER" id="PTHR24421">
    <property type="entry name" value="NITRATE/NITRITE SENSOR PROTEIN NARX-RELATED"/>
    <property type="match status" value="1"/>
</dbReference>
<reference evidence="28" key="1">
    <citation type="journal article" date="2019" name="Int. J. Syst. Evol. Microbiol.">
        <title>The Global Catalogue of Microorganisms (GCM) 10K type strain sequencing project: providing services to taxonomists for standard genome sequencing and annotation.</title>
        <authorList>
            <consortium name="The Broad Institute Genomics Platform"/>
            <consortium name="The Broad Institute Genome Sequencing Center for Infectious Disease"/>
            <person name="Wu L."/>
            <person name="Ma J."/>
        </authorList>
    </citation>
    <scope>NUCLEOTIDE SEQUENCE [LARGE SCALE GENOMIC DNA]</scope>
    <source>
        <strain evidence="28">CCUG 57113</strain>
    </source>
</reference>
<dbReference type="RefSeq" id="WP_209750690.1">
    <property type="nucleotide sequence ID" value="NZ_JBHSMH010000018.1"/>
</dbReference>
<protein>
    <recommendedName>
        <fullName evidence="6">Oxygen sensor histidine kinase NreB</fullName>
        <ecNumber evidence="5">2.7.13.3</ecNumber>
    </recommendedName>
    <alternativeName>
        <fullName evidence="23">Nitrogen regulation protein B</fullName>
    </alternativeName>
</protein>
<evidence type="ECO:0000256" key="17">
    <source>
        <dbReference type="ARBA" id="ARBA00022989"/>
    </source>
</evidence>
<dbReference type="Gene3D" id="3.30.565.10">
    <property type="entry name" value="Histidine kinase-like ATPase, C-terminal domain"/>
    <property type="match status" value="1"/>
</dbReference>
<evidence type="ECO:0000313" key="27">
    <source>
        <dbReference type="EMBL" id="MFC5468692.1"/>
    </source>
</evidence>
<comment type="caution">
    <text evidence="27">The sequence shown here is derived from an EMBL/GenBank/DDBJ whole genome shotgun (WGS) entry which is preliminary data.</text>
</comment>
<evidence type="ECO:0000256" key="6">
    <source>
        <dbReference type="ARBA" id="ARBA00017322"/>
    </source>
</evidence>
<keyword evidence="19" id="KW-0902">Two-component regulatory system</keyword>
<evidence type="ECO:0000256" key="20">
    <source>
        <dbReference type="ARBA" id="ARBA00023014"/>
    </source>
</evidence>
<feature type="transmembrane region" description="Helical" evidence="24">
    <location>
        <begin position="12"/>
        <end position="34"/>
    </location>
</feature>
<dbReference type="SMART" id="SM00387">
    <property type="entry name" value="HATPase_c"/>
    <property type="match status" value="1"/>
</dbReference>
<feature type="domain" description="Histidine kinase" evidence="25">
    <location>
        <begin position="145"/>
        <end position="339"/>
    </location>
</feature>
<dbReference type="Pfam" id="PF02518">
    <property type="entry name" value="HATPase_c"/>
    <property type="match status" value="1"/>
</dbReference>
<keyword evidence="13" id="KW-0479">Metal-binding</keyword>
<dbReference type="InterPro" id="IPR050482">
    <property type="entry name" value="Sensor_HK_TwoCompSys"/>
</dbReference>
<sequence length="341" mass="38204">MLGRVRVRAGKWEDVILSGILSFLLLSAIYYGWVRMASGAPEADSWFGWTSVVVIGQAGIGYWIGQRNQRKLDQLELAMKQAAAGNWESRLPVQQGDAFSGANREFNELLCRLEARMKLLQELGEREITEDATLQESAVLEERKRLARDLHDTVSQQLFALHMSASSLPMLVERDMDHARQVMDQLIGMSSTAQKQMRGLIAQLRPLELQGRTLEEAVDRWFPDYCRQNGLQGTLELQLTVRLSEAKEHQLFLIIQEAMANVVKHAEAKRVRLLLGIAGKQATLSIEDDGAGFRSEQVRSGAYGLSTMRERAQRLGGEAEIVTKPGSGTRVRVSLPIFDRA</sequence>
<feature type="domain" description="HAMP" evidence="26">
    <location>
        <begin position="66"/>
        <end position="118"/>
    </location>
</feature>
<dbReference type="InterPro" id="IPR036890">
    <property type="entry name" value="HATPase_C_sf"/>
</dbReference>
<dbReference type="InterPro" id="IPR011712">
    <property type="entry name" value="Sig_transdc_His_kin_sub3_dim/P"/>
</dbReference>
<evidence type="ECO:0000256" key="21">
    <source>
        <dbReference type="ARBA" id="ARBA00023136"/>
    </source>
</evidence>
<comment type="catalytic activity">
    <reaction evidence="1">
        <text>ATP + protein L-histidine = ADP + protein N-phospho-L-histidine.</text>
        <dbReference type="EC" id="2.7.13.3"/>
    </reaction>
</comment>
<dbReference type="InterPro" id="IPR005467">
    <property type="entry name" value="His_kinase_dom"/>
</dbReference>
<dbReference type="CDD" id="cd16917">
    <property type="entry name" value="HATPase_UhpB-NarQ-NarX-like"/>
    <property type="match status" value="1"/>
</dbReference>
<keyword evidence="9" id="KW-0963">Cytoplasm</keyword>
<dbReference type="InterPro" id="IPR003594">
    <property type="entry name" value="HATPase_dom"/>
</dbReference>
<evidence type="ECO:0000256" key="2">
    <source>
        <dbReference type="ARBA" id="ARBA00001966"/>
    </source>
</evidence>
<evidence type="ECO:0000256" key="3">
    <source>
        <dbReference type="ARBA" id="ARBA00004496"/>
    </source>
</evidence>
<dbReference type="InterPro" id="IPR003660">
    <property type="entry name" value="HAMP_dom"/>
</dbReference>
<comment type="cofactor">
    <cofactor evidence="2">
        <name>[4Fe-4S] cluster</name>
        <dbReference type="ChEBI" id="CHEBI:49883"/>
    </cofactor>
</comment>
<keyword evidence="18" id="KW-0408">Iron</keyword>
<gene>
    <name evidence="27" type="ORF">ACFPPD_08150</name>
</gene>
<evidence type="ECO:0000256" key="11">
    <source>
        <dbReference type="ARBA" id="ARBA00022679"/>
    </source>
</evidence>
<dbReference type="EC" id="2.7.13.3" evidence="5"/>
<dbReference type="PANTHER" id="PTHR24421:SF37">
    <property type="entry name" value="SENSOR HISTIDINE KINASE NARS"/>
    <property type="match status" value="1"/>
</dbReference>
<evidence type="ECO:0000256" key="4">
    <source>
        <dbReference type="ARBA" id="ARBA00004651"/>
    </source>
</evidence>
<dbReference type="GO" id="GO:0016301">
    <property type="term" value="F:kinase activity"/>
    <property type="evidence" value="ECO:0007669"/>
    <property type="project" value="UniProtKB-KW"/>
</dbReference>
<evidence type="ECO:0000259" key="26">
    <source>
        <dbReference type="PROSITE" id="PS50885"/>
    </source>
</evidence>
<keyword evidence="16" id="KW-0067">ATP-binding</keyword>
<feature type="transmembrane region" description="Helical" evidence="24">
    <location>
        <begin position="46"/>
        <end position="65"/>
    </location>
</feature>
<proteinExistence type="predicted"/>
<keyword evidence="15 27" id="KW-0418">Kinase</keyword>
<dbReference type="SUPFAM" id="SSF55874">
    <property type="entry name" value="ATPase domain of HSP90 chaperone/DNA topoisomerase II/histidine kinase"/>
    <property type="match status" value="1"/>
</dbReference>
<evidence type="ECO:0000256" key="9">
    <source>
        <dbReference type="ARBA" id="ARBA00022490"/>
    </source>
</evidence>
<keyword evidence="20" id="KW-0411">Iron-sulfur</keyword>
<keyword evidence="10" id="KW-0597">Phosphoprotein</keyword>
<dbReference type="Gene3D" id="1.20.5.1930">
    <property type="match status" value="1"/>
</dbReference>
<evidence type="ECO:0000256" key="12">
    <source>
        <dbReference type="ARBA" id="ARBA00022692"/>
    </source>
</evidence>
<dbReference type="Proteomes" id="UP001596105">
    <property type="component" value="Unassembled WGS sequence"/>
</dbReference>
<keyword evidence="28" id="KW-1185">Reference proteome</keyword>
<keyword evidence="21 24" id="KW-0472">Membrane</keyword>
<evidence type="ECO:0000256" key="19">
    <source>
        <dbReference type="ARBA" id="ARBA00023012"/>
    </source>
</evidence>
<dbReference type="EMBL" id="JBHSMH010000018">
    <property type="protein sequence ID" value="MFC5468692.1"/>
    <property type="molecule type" value="Genomic_DNA"/>
</dbReference>
<evidence type="ECO:0000256" key="18">
    <source>
        <dbReference type="ARBA" id="ARBA00023004"/>
    </source>
</evidence>
<organism evidence="27 28">
    <name type="scientific">Cohnella suwonensis</name>
    <dbReference type="NCBI Taxonomy" id="696072"/>
    <lineage>
        <taxon>Bacteria</taxon>
        <taxon>Bacillati</taxon>
        <taxon>Bacillota</taxon>
        <taxon>Bacilli</taxon>
        <taxon>Bacillales</taxon>
        <taxon>Paenibacillaceae</taxon>
        <taxon>Cohnella</taxon>
    </lineage>
</organism>
<evidence type="ECO:0000256" key="13">
    <source>
        <dbReference type="ARBA" id="ARBA00022723"/>
    </source>
</evidence>
<keyword evidence="8" id="KW-0004">4Fe-4S</keyword>
<evidence type="ECO:0000256" key="5">
    <source>
        <dbReference type="ARBA" id="ARBA00012438"/>
    </source>
</evidence>
<name>A0ABW0LUI2_9BACL</name>
<evidence type="ECO:0000259" key="25">
    <source>
        <dbReference type="PROSITE" id="PS50109"/>
    </source>
</evidence>
<evidence type="ECO:0000313" key="28">
    <source>
        <dbReference type="Proteomes" id="UP001596105"/>
    </source>
</evidence>
<keyword evidence="17 24" id="KW-1133">Transmembrane helix</keyword>
<dbReference type="PROSITE" id="PS50885">
    <property type="entry name" value="HAMP"/>
    <property type="match status" value="1"/>
</dbReference>
<evidence type="ECO:0000256" key="14">
    <source>
        <dbReference type="ARBA" id="ARBA00022741"/>
    </source>
</evidence>
<evidence type="ECO:0000256" key="8">
    <source>
        <dbReference type="ARBA" id="ARBA00022485"/>
    </source>
</evidence>
<evidence type="ECO:0000256" key="15">
    <source>
        <dbReference type="ARBA" id="ARBA00022777"/>
    </source>
</evidence>
<keyword evidence="11" id="KW-0808">Transferase</keyword>
<evidence type="ECO:0000256" key="24">
    <source>
        <dbReference type="SAM" id="Phobius"/>
    </source>
</evidence>
<evidence type="ECO:0000256" key="22">
    <source>
        <dbReference type="ARBA" id="ARBA00024827"/>
    </source>
</evidence>
<keyword evidence="14" id="KW-0547">Nucleotide-binding</keyword>
<evidence type="ECO:0000256" key="16">
    <source>
        <dbReference type="ARBA" id="ARBA00022840"/>
    </source>
</evidence>